<sequence length="98" mass="10660">TRLESSSPDQLCDIISALHTGAVEVGSVTLADGVKLQVDEVEREFTLAISARFGIDEFQSFVLLRSFLYNEGLLSNGGSTDKGVVNEFIPAIIPFYFS</sequence>
<proteinExistence type="predicted"/>
<dbReference type="AlphaFoldDB" id="A0A9P7J6Q5"/>
<protein>
    <submittedName>
        <fullName evidence="1">Uncharacterized protein</fullName>
    </submittedName>
</protein>
<evidence type="ECO:0000313" key="1">
    <source>
        <dbReference type="EMBL" id="KAG1805664.1"/>
    </source>
</evidence>
<name>A0A9P7J6Q5_9AGAM</name>
<dbReference type="EMBL" id="JABBWG010000051">
    <property type="protein sequence ID" value="KAG1805664.1"/>
    <property type="molecule type" value="Genomic_DNA"/>
</dbReference>
<dbReference type="Proteomes" id="UP000807769">
    <property type="component" value="Unassembled WGS sequence"/>
</dbReference>
<accession>A0A9P7J6Q5</accession>
<keyword evidence="2" id="KW-1185">Reference proteome</keyword>
<comment type="caution">
    <text evidence="1">The sequence shown here is derived from an EMBL/GenBank/DDBJ whole genome shotgun (WGS) entry which is preliminary data.</text>
</comment>
<reference evidence="1" key="1">
    <citation type="journal article" date="2020" name="New Phytol.">
        <title>Comparative genomics reveals dynamic genome evolution in host specialist ectomycorrhizal fungi.</title>
        <authorList>
            <person name="Lofgren L.A."/>
            <person name="Nguyen N.H."/>
            <person name="Vilgalys R."/>
            <person name="Ruytinx J."/>
            <person name="Liao H.L."/>
            <person name="Branco S."/>
            <person name="Kuo A."/>
            <person name="LaButti K."/>
            <person name="Lipzen A."/>
            <person name="Andreopoulos W."/>
            <person name="Pangilinan J."/>
            <person name="Riley R."/>
            <person name="Hundley H."/>
            <person name="Na H."/>
            <person name="Barry K."/>
            <person name="Grigoriev I.V."/>
            <person name="Stajich J.E."/>
            <person name="Kennedy P.G."/>
        </authorList>
    </citation>
    <scope>NUCLEOTIDE SEQUENCE</scope>
    <source>
        <strain evidence="1">MN1</strain>
    </source>
</reference>
<feature type="non-terminal residue" evidence="1">
    <location>
        <position position="98"/>
    </location>
</feature>
<dbReference type="RefSeq" id="XP_041187362.1">
    <property type="nucleotide sequence ID" value="XM_041337005.1"/>
</dbReference>
<dbReference type="OrthoDB" id="2641415at2759"/>
<organism evidence="1 2">
    <name type="scientific">Suillus subaureus</name>
    <dbReference type="NCBI Taxonomy" id="48587"/>
    <lineage>
        <taxon>Eukaryota</taxon>
        <taxon>Fungi</taxon>
        <taxon>Dikarya</taxon>
        <taxon>Basidiomycota</taxon>
        <taxon>Agaricomycotina</taxon>
        <taxon>Agaricomycetes</taxon>
        <taxon>Agaricomycetidae</taxon>
        <taxon>Boletales</taxon>
        <taxon>Suillineae</taxon>
        <taxon>Suillaceae</taxon>
        <taxon>Suillus</taxon>
    </lineage>
</organism>
<gene>
    <name evidence="1" type="ORF">BJ212DRAFT_1390868</name>
</gene>
<evidence type="ECO:0000313" key="2">
    <source>
        <dbReference type="Proteomes" id="UP000807769"/>
    </source>
</evidence>
<dbReference type="GeneID" id="64631021"/>